<name>G4TA18_SERID</name>
<feature type="transmembrane region" description="Helical" evidence="1">
    <location>
        <begin position="12"/>
        <end position="30"/>
    </location>
</feature>
<dbReference type="InParanoid" id="G4TA18"/>
<dbReference type="EMBL" id="CAFZ01000027">
    <property type="protein sequence ID" value="CCA68168.1"/>
    <property type="molecule type" value="Genomic_DNA"/>
</dbReference>
<evidence type="ECO:0000313" key="2">
    <source>
        <dbReference type="EMBL" id="CCA68168.1"/>
    </source>
</evidence>
<dbReference type="OMA" id="APDYGCT"/>
<keyword evidence="1" id="KW-1133">Transmembrane helix</keyword>
<proteinExistence type="predicted"/>
<dbReference type="STRING" id="1109443.G4TA18"/>
<evidence type="ECO:0000313" key="3">
    <source>
        <dbReference type="Proteomes" id="UP000007148"/>
    </source>
</evidence>
<keyword evidence="1" id="KW-0472">Membrane</keyword>
<keyword evidence="3" id="KW-1185">Reference proteome</keyword>
<protein>
    <submittedName>
        <fullName evidence="2">Uncharacterized protein</fullName>
    </submittedName>
</protein>
<comment type="caution">
    <text evidence="2">The sequence shown here is derived from an EMBL/GenBank/DDBJ whole genome shotgun (WGS) entry which is preliminary data.</text>
</comment>
<keyword evidence="1" id="KW-0812">Transmembrane</keyword>
<dbReference type="AlphaFoldDB" id="G4TA18"/>
<evidence type="ECO:0000256" key="1">
    <source>
        <dbReference type="SAM" id="Phobius"/>
    </source>
</evidence>
<dbReference type="HOGENOM" id="CLU_2723109_0_0_1"/>
<reference evidence="2 3" key="1">
    <citation type="journal article" date="2011" name="PLoS Pathog.">
        <title>Endophytic Life Strategies Decoded by Genome and Transcriptome Analyses of the Mutualistic Root Symbiont Piriformospora indica.</title>
        <authorList>
            <person name="Zuccaro A."/>
            <person name="Lahrmann U."/>
            <person name="Guldener U."/>
            <person name="Langen G."/>
            <person name="Pfiffi S."/>
            <person name="Biedenkopf D."/>
            <person name="Wong P."/>
            <person name="Samans B."/>
            <person name="Grimm C."/>
            <person name="Basiewicz M."/>
            <person name="Murat C."/>
            <person name="Martin F."/>
            <person name="Kogel K.H."/>
        </authorList>
    </citation>
    <scope>NUCLEOTIDE SEQUENCE [LARGE SCALE GENOMIC DNA]</scope>
    <source>
        <strain evidence="2 3">DSM 11827</strain>
    </source>
</reference>
<gene>
    <name evidence="2" type="ORF">PIIN_02034</name>
</gene>
<sequence length="74" mass="7849">MRRGKMLNGTDSLGVCFTALFELPTIRALLPGAPDYGCTLDLVGVLPATLLVTLCAVAVAVAKLSKRCKDEKLE</sequence>
<dbReference type="Proteomes" id="UP000007148">
    <property type="component" value="Unassembled WGS sequence"/>
</dbReference>
<dbReference type="OrthoDB" id="2923771at2759"/>
<organism evidence="2 3">
    <name type="scientific">Serendipita indica (strain DSM 11827)</name>
    <name type="common">Root endophyte fungus</name>
    <name type="synonym">Piriformospora indica</name>
    <dbReference type="NCBI Taxonomy" id="1109443"/>
    <lineage>
        <taxon>Eukaryota</taxon>
        <taxon>Fungi</taxon>
        <taxon>Dikarya</taxon>
        <taxon>Basidiomycota</taxon>
        <taxon>Agaricomycotina</taxon>
        <taxon>Agaricomycetes</taxon>
        <taxon>Sebacinales</taxon>
        <taxon>Serendipitaceae</taxon>
        <taxon>Serendipita</taxon>
    </lineage>
</organism>
<feature type="transmembrane region" description="Helical" evidence="1">
    <location>
        <begin position="42"/>
        <end position="62"/>
    </location>
</feature>
<accession>G4TA18</accession>